<evidence type="ECO:0000313" key="1">
    <source>
        <dbReference type="EMBL" id="EAA16802.1"/>
    </source>
</evidence>
<name>Q7RS12_PLAYO</name>
<feature type="non-terminal residue" evidence="1">
    <location>
        <position position="1"/>
    </location>
</feature>
<dbReference type="PaxDb" id="73239-Q7RS12"/>
<accession>Q7RS12</accession>
<sequence length="20" mass="2395">LSYVRNNGNIKVHKILEPYH</sequence>
<protein>
    <submittedName>
        <fullName evidence="1">Uncharacterized protein</fullName>
    </submittedName>
</protein>
<gene>
    <name evidence="1" type="ORF">PY00555</name>
</gene>
<proteinExistence type="predicted"/>
<keyword evidence="2" id="KW-1185">Reference proteome</keyword>
<dbReference type="EMBL" id="AABL01000150">
    <property type="protein sequence ID" value="EAA16802.1"/>
    <property type="molecule type" value="Genomic_DNA"/>
</dbReference>
<dbReference type="AlphaFoldDB" id="Q7RS12"/>
<evidence type="ECO:0000313" key="2">
    <source>
        <dbReference type="Proteomes" id="UP000008553"/>
    </source>
</evidence>
<dbReference type="Proteomes" id="UP000008553">
    <property type="component" value="Unassembled WGS sequence"/>
</dbReference>
<reference evidence="1 2" key="1">
    <citation type="journal article" date="2002" name="Nature">
        <title>Genome sequence and comparative analysis of the model rodent malaria parasite Plasmodium yoelii yoelii.</title>
        <authorList>
            <person name="Carlton J.M."/>
            <person name="Angiuoli S.V."/>
            <person name="Suh B.B."/>
            <person name="Kooij T.W."/>
            <person name="Pertea M."/>
            <person name="Silva J.C."/>
            <person name="Ermolaeva M.D."/>
            <person name="Allen J.E."/>
            <person name="Selengut J.D."/>
            <person name="Koo H.L."/>
            <person name="Peterson J.D."/>
            <person name="Pop M."/>
            <person name="Kosack D.S."/>
            <person name="Shumway M.F."/>
            <person name="Bidwell S.L."/>
            <person name="Shallom S.J."/>
            <person name="van Aken S.E."/>
            <person name="Riedmuller S.B."/>
            <person name="Feldblyum T.V."/>
            <person name="Cho J.K."/>
            <person name="Quackenbush J."/>
            <person name="Sedegah M."/>
            <person name="Shoaibi A."/>
            <person name="Cummings L.M."/>
            <person name="Florens L."/>
            <person name="Yates J.R."/>
            <person name="Raine J.D."/>
            <person name="Sinden R.E."/>
            <person name="Harris M.A."/>
            <person name="Cunningham D.A."/>
            <person name="Preiser P.R."/>
            <person name="Bergman L.W."/>
            <person name="Vaidya A.B."/>
            <person name="van Lin L.H."/>
            <person name="Janse C.J."/>
            <person name="Waters A.P."/>
            <person name="Smith H.O."/>
            <person name="White O.R."/>
            <person name="Salzberg S.L."/>
            <person name="Venter J.C."/>
            <person name="Fraser C.M."/>
            <person name="Hoffman S.L."/>
            <person name="Gardner M.J."/>
            <person name="Carucci D.J."/>
        </authorList>
    </citation>
    <scope>NUCLEOTIDE SEQUENCE [LARGE SCALE GENOMIC DNA]</scope>
    <source>
        <strain evidence="1 2">17XNL</strain>
    </source>
</reference>
<comment type="caution">
    <text evidence="1">The sequence shown here is derived from an EMBL/GenBank/DDBJ whole genome shotgun (WGS) entry which is preliminary data.</text>
</comment>
<dbReference type="InParanoid" id="Q7RS12"/>
<organism evidence="1 2">
    <name type="scientific">Plasmodium yoelii yoelii</name>
    <dbReference type="NCBI Taxonomy" id="73239"/>
    <lineage>
        <taxon>Eukaryota</taxon>
        <taxon>Sar</taxon>
        <taxon>Alveolata</taxon>
        <taxon>Apicomplexa</taxon>
        <taxon>Aconoidasida</taxon>
        <taxon>Haemosporida</taxon>
        <taxon>Plasmodiidae</taxon>
        <taxon>Plasmodium</taxon>
        <taxon>Plasmodium (Vinckeia)</taxon>
    </lineage>
</organism>